<dbReference type="SUPFAM" id="SSF54427">
    <property type="entry name" value="NTF2-like"/>
    <property type="match status" value="1"/>
</dbReference>
<organism evidence="1 2">
    <name type="scientific">Tenacibaculum polynesiense</name>
    <dbReference type="NCBI Taxonomy" id="3137857"/>
    <lineage>
        <taxon>Bacteria</taxon>
        <taxon>Pseudomonadati</taxon>
        <taxon>Bacteroidota</taxon>
        <taxon>Flavobacteriia</taxon>
        <taxon>Flavobacteriales</taxon>
        <taxon>Flavobacteriaceae</taxon>
        <taxon>Tenacibaculum</taxon>
    </lineage>
</organism>
<dbReference type="Proteomes" id="UP001497527">
    <property type="component" value="Unassembled WGS sequence"/>
</dbReference>
<name>A0ABM9P7T3_9FLAO</name>
<evidence type="ECO:0000313" key="1">
    <source>
        <dbReference type="EMBL" id="CAL2101627.1"/>
    </source>
</evidence>
<evidence type="ECO:0008006" key="3">
    <source>
        <dbReference type="Google" id="ProtNLM"/>
    </source>
</evidence>
<accession>A0ABM9P7T3</accession>
<protein>
    <recommendedName>
        <fullName evidence="3">SnoaL-like domain-containing protein</fullName>
    </recommendedName>
</protein>
<sequence length="129" mass="15083">MKDYILRKKVANKYIEFLENGEVEKVISLFSDKGMVQSPLYGIKKASDFYNELANDTSNSELFVKGIFQEEDSSQLALYFTYKWTLKNNEKVMFDVVDIIEFDTQNRIDKLTIIYDTVIARQLVSQLKN</sequence>
<gene>
    <name evidence="1" type="ORF">T190423A01A_10190</name>
</gene>
<comment type="caution">
    <text evidence="1">The sequence shown here is derived from an EMBL/GenBank/DDBJ whole genome shotgun (WGS) entry which is preliminary data.</text>
</comment>
<dbReference type="InterPro" id="IPR032710">
    <property type="entry name" value="NTF2-like_dom_sf"/>
</dbReference>
<reference evidence="1 2" key="1">
    <citation type="submission" date="2024-05" db="EMBL/GenBank/DDBJ databases">
        <authorList>
            <person name="Duchaud E."/>
        </authorList>
    </citation>
    <scope>NUCLEOTIDE SEQUENCE [LARGE SCALE GENOMIC DNA]</scope>
    <source>
        <strain evidence="1">Ena-SAMPLE-TAB-13-05-2024-13:56:06:370-140308</strain>
    </source>
</reference>
<keyword evidence="2" id="KW-1185">Reference proteome</keyword>
<dbReference type="RefSeq" id="WP_348715215.1">
    <property type="nucleotide sequence ID" value="NZ_CAXJIO010000010.1"/>
</dbReference>
<dbReference type="Gene3D" id="3.10.450.50">
    <property type="match status" value="1"/>
</dbReference>
<evidence type="ECO:0000313" key="2">
    <source>
        <dbReference type="Proteomes" id="UP001497527"/>
    </source>
</evidence>
<dbReference type="EMBL" id="CAXJIO010000010">
    <property type="protein sequence ID" value="CAL2101627.1"/>
    <property type="molecule type" value="Genomic_DNA"/>
</dbReference>
<proteinExistence type="predicted"/>